<name>A0A3M7PJ97_BRAPC</name>
<accession>A0A3M7PJ97</accession>
<protein>
    <submittedName>
        <fullName evidence="1">Uncharacterized protein</fullName>
    </submittedName>
</protein>
<keyword evidence="2" id="KW-1185">Reference proteome</keyword>
<organism evidence="1 2">
    <name type="scientific">Brachionus plicatilis</name>
    <name type="common">Marine rotifer</name>
    <name type="synonym">Brachionus muelleri</name>
    <dbReference type="NCBI Taxonomy" id="10195"/>
    <lineage>
        <taxon>Eukaryota</taxon>
        <taxon>Metazoa</taxon>
        <taxon>Spiralia</taxon>
        <taxon>Gnathifera</taxon>
        <taxon>Rotifera</taxon>
        <taxon>Eurotatoria</taxon>
        <taxon>Monogononta</taxon>
        <taxon>Pseudotrocha</taxon>
        <taxon>Ploima</taxon>
        <taxon>Brachionidae</taxon>
        <taxon>Brachionus</taxon>
    </lineage>
</organism>
<evidence type="ECO:0000313" key="1">
    <source>
        <dbReference type="EMBL" id="RMZ98804.1"/>
    </source>
</evidence>
<sequence length="65" mass="7410">MSLGLTAHFIDDNLDFNTHVIKFKQVFLSTVGDDKFDVSNCEILNLDYDEDENSVIESSDDETYS</sequence>
<dbReference type="EMBL" id="REGN01010554">
    <property type="protein sequence ID" value="RMZ98804.1"/>
    <property type="molecule type" value="Genomic_DNA"/>
</dbReference>
<evidence type="ECO:0000313" key="2">
    <source>
        <dbReference type="Proteomes" id="UP000276133"/>
    </source>
</evidence>
<reference evidence="1 2" key="1">
    <citation type="journal article" date="2018" name="Sci. Rep.">
        <title>Genomic signatures of local adaptation to the degree of environmental predictability in rotifers.</title>
        <authorList>
            <person name="Franch-Gras L."/>
            <person name="Hahn C."/>
            <person name="Garcia-Roger E.M."/>
            <person name="Carmona M.J."/>
            <person name="Serra M."/>
            <person name="Gomez A."/>
        </authorList>
    </citation>
    <scope>NUCLEOTIDE SEQUENCE [LARGE SCALE GENOMIC DNA]</scope>
    <source>
        <strain evidence="1">HYR1</strain>
    </source>
</reference>
<gene>
    <name evidence="1" type="ORF">BpHYR1_026416</name>
</gene>
<dbReference type="Proteomes" id="UP000276133">
    <property type="component" value="Unassembled WGS sequence"/>
</dbReference>
<proteinExistence type="predicted"/>
<comment type="caution">
    <text evidence="1">The sequence shown here is derived from an EMBL/GenBank/DDBJ whole genome shotgun (WGS) entry which is preliminary data.</text>
</comment>
<dbReference type="AlphaFoldDB" id="A0A3M7PJ97"/>